<keyword evidence="1" id="KW-0804">Transcription</keyword>
<dbReference type="GO" id="GO:0006352">
    <property type="term" value="P:DNA-templated transcription initiation"/>
    <property type="evidence" value="ECO:0007669"/>
    <property type="project" value="InterPro"/>
</dbReference>
<dbReference type="AlphaFoldDB" id="A0A0G1YV72"/>
<dbReference type="PANTHER" id="PTHR30603:SF47">
    <property type="entry name" value="RNA POLYMERASE SIGMA FACTOR SIGD, CHLOROPLASTIC"/>
    <property type="match status" value="1"/>
</dbReference>
<organism evidence="3 4">
    <name type="scientific">Candidatus Adlerbacteria bacterium GW2011_GWC1_50_9</name>
    <dbReference type="NCBI Taxonomy" id="1618608"/>
    <lineage>
        <taxon>Bacteria</taxon>
        <taxon>Candidatus Adleribacteriota</taxon>
    </lineage>
</organism>
<evidence type="ECO:0000313" key="3">
    <source>
        <dbReference type="EMBL" id="KKW18897.1"/>
    </source>
</evidence>
<dbReference type="PANTHER" id="PTHR30603">
    <property type="entry name" value="RNA POLYMERASE SIGMA FACTOR RPO"/>
    <property type="match status" value="1"/>
</dbReference>
<evidence type="ECO:0000259" key="2">
    <source>
        <dbReference type="PROSITE" id="PS51913"/>
    </source>
</evidence>
<comment type="caution">
    <text evidence="3">The sequence shown here is derived from an EMBL/GenBank/DDBJ whole genome shotgun (WGS) entry which is preliminary data.</text>
</comment>
<dbReference type="Proteomes" id="UP000034201">
    <property type="component" value="Unassembled WGS sequence"/>
</dbReference>
<dbReference type="GO" id="GO:0003700">
    <property type="term" value="F:DNA-binding transcription factor activity"/>
    <property type="evidence" value="ECO:0007669"/>
    <property type="project" value="InterPro"/>
</dbReference>
<dbReference type="Pfam" id="PF04545">
    <property type="entry name" value="Sigma70_r4"/>
    <property type="match status" value="1"/>
</dbReference>
<dbReference type="SUPFAM" id="SSF88659">
    <property type="entry name" value="Sigma3 and sigma4 domains of RNA polymerase sigma factors"/>
    <property type="match status" value="1"/>
</dbReference>
<gene>
    <name evidence="3" type="ORF">UY61_C0073G0003</name>
</gene>
<name>A0A0G1YV72_9BACT</name>
<evidence type="ECO:0000256" key="1">
    <source>
        <dbReference type="ARBA" id="ARBA00023163"/>
    </source>
</evidence>
<dbReference type="PRINTS" id="PR00046">
    <property type="entry name" value="SIGMA70FCT"/>
</dbReference>
<dbReference type="PROSITE" id="PS51913">
    <property type="entry name" value="HTH_HARE"/>
    <property type="match status" value="1"/>
</dbReference>
<dbReference type="Pfam" id="PF05066">
    <property type="entry name" value="HARE-HTH"/>
    <property type="match status" value="1"/>
</dbReference>
<feature type="domain" description="HTH HARE-type" evidence="2">
    <location>
        <begin position="208"/>
        <end position="274"/>
    </location>
</feature>
<dbReference type="InterPro" id="IPR007630">
    <property type="entry name" value="RNA_pol_sigma70_r4"/>
</dbReference>
<accession>A0A0G1YV72</accession>
<dbReference type="InterPro" id="IPR013324">
    <property type="entry name" value="RNA_pol_sigma_r3/r4-like"/>
</dbReference>
<dbReference type="Gene3D" id="1.10.10.10">
    <property type="entry name" value="Winged helix-like DNA-binding domain superfamily/Winged helix DNA-binding domain"/>
    <property type="match status" value="1"/>
</dbReference>
<dbReference type="InterPro" id="IPR000943">
    <property type="entry name" value="RNA_pol_sigma70"/>
</dbReference>
<dbReference type="EMBL" id="LCQQ01000073">
    <property type="protein sequence ID" value="KKW18897.1"/>
    <property type="molecule type" value="Genomic_DNA"/>
</dbReference>
<dbReference type="InterPro" id="IPR007759">
    <property type="entry name" value="Asxl_HARE-HTH"/>
</dbReference>
<dbReference type="InterPro" id="IPR050239">
    <property type="entry name" value="Sigma-70_RNA_pol_init_factors"/>
</dbReference>
<reference evidence="3 4" key="1">
    <citation type="journal article" date="2015" name="Nature">
        <title>rRNA introns, odd ribosomes, and small enigmatic genomes across a large radiation of phyla.</title>
        <authorList>
            <person name="Brown C.T."/>
            <person name="Hug L.A."/>
            <person name="Thomas B.C."/>
            <person name="Sharon I."/>
            <person name="Castelle C.J."/>
            <person name="Singh A."/>
            <person name="Wilkins M.J."/>
            <person name="Williams K.H."/>
            <person name="Banfield J.F."/>
        </authorList>
    </citation>
    <scope>NUCLEOTIDE SEQUENCE [LARGE SCALE GENOMIC DNA]</scope>
</reference>
<evidence type="ECO:0000313" key="4">
    <source>
        <dbReference type="Proteomes" id="UP000034201"/>
    </source>
</evidence>
<sequence>MAIDYQKLSLALLSSVDERTRDVLSRRFGLQEEESQTLEAIGRSFGVTRERVRQIEAGGLRQIEERLELNAKEQNMRKLFELVSSLLAKAGGFRREDLLLQELTDRVASLENSVAFLLMFSKDLMREKESDDFYSFWTKKRDLGKILPQVLQKLREYLESQGKPLQFNELARSLEERVLMSHLEIAKDIEQTFEGRWGLVEWPEVKPRGVRDRAYIVLKHKQQPLHFREVAQLIDELGLQKKQGPTLVQTVHNELIKDERFVLVGRGKYALSEWGVAPGTVKDVIVSILKEKGQPMKKDAIIQEVLRLRQVKASTVLLNLQDHSRFAKDDQQRYSYRKNG</sequence>
<proteinExistence type="predicted"/>
<protein>
    <submittedName>
        <fullName evidence="3">RNA polymerase sigma factor</fullName>
    </submittedName>
</protein>
<dbReference type="InterPro" id="IPR038087">
    <property type="entry name" value="RNAP_delta_N_dom_sf"/>
</dbReference>
<dbReference type="InterPro" id="IPR036388">
    <property type="entry name" value="WH-like_DNA-bd_sf"/>
</dbReference>
<dbReference type="Gene3D" id="1.10.10.1250">
    <property type="entry name" value="RNA polymerase, subunit delta, N-terminal domain"/>
    <property type="match status" value="1"/>
</dbReference>